<dbReference type="InterPro" id="IPR027417">
    <property type="entry name" value="P-loop_NTPase"/>
</dbReference>
<evidence type="ECO:0000256" key="5">
    <source>
        <dbReference type="ARBA" id="ARBA00023125"/>
    </source>
</evidence>
<reference evidence="10" key="2">
    <citation type="submission" date="2020-09" db="EMBL/GenBank/DDBJ databases">
        <authorList>
            <person name="Sun Q."/>
            <person name="Zhou Y."/>
        </authorList>
    </citation>
    <scope>NUCLEOTIDE SEQUENCE</scope>
    <source>
        <strain evidence="10">CGMCC 1.10749</strain>
    </source>
</reference>
<dbReference type="InterPro" id="IPR015943">
    <property type="entry name" value="WD40/YVTN_repeat-like_dom_sf"/>
</dbReference>
<feature type="domain" description="OmpR/PhoB-type" evidence="9">
    <location>
        <begin position="1"/>
        <end position="86"/>
    </location>
</feature>
<feature type="repeat" description="WD" evidence="7">
    <location>
        <begin position="1128"/>
        <end position="1159"/>
    </location>
</feature>
<dbReference type="PROSITE" id="PS51755">
    <property type="entry name" value="OMPR_PHOB"/>
    <property type="match status" value="1"/>
</dbReference>
<evidence type="ECO:0000256" key="8">
    <source>
        <dbReference type="PROSITE-ProRule" id="PRU01091"/>
    </source>
</evidence>
<dbReference type="CDD" id="cd00383">
    <property type="entry name" value="trans_reg_C"/>
    <property type="match status" value="1"/>
</dbReference>
<dbReference type="RefSeq" id="WP_035948653.1">
    <property type="nucleotide sequence ID" value="NZ_BMEA01000002.1"/>
</dbReference>
<dbReference type="SUPFAM" id="SSF82171">
    <property type="entry name" value="DPP6 N-terminal domain-like"/>
    <property type="match status" value="1"/>
</dbReference>
<dbReference type="Proteomes" id="UP000628079">
    <property type="component" value="Unassembled WGS sequence"/>
</dbReference>
<dbReference type="GO" id="GO:0003677">
    <property type="term" value="F:DNA binding"/>
    <property type="evidence" value="ECO:0007669"/>
    <property type="project" value="UniProtKB-UniRule"/>
</dbReference>
<dbReference type="PANTHER" id="PTHR35807">
    <property type="entry name" value="TRANSCRIPTIONAL REGULATOR REDD-RELATED"/>
    <property type="match status" value="1"/>
</dbReference>
<protein>
    <recommendedName>
        <fullName evidence="9">OmpR/PhoB-type domain-containing protein</fullName>
    </recommendedName>
</protein>
<dbReference type="InterPro" id="IPR049052">
    <property type="entry name" value="nSTAND1"/>
</dbReference>
<dbReference type="SUPFAM" id="SSF48452">
    <property type="entry name" value="TPR-like"/>
    <property type="match status" value="1"/>
</dbReference>
<dbReference type="SMART" id="SM01043">
    <property type="entry name" value="BTAD"/>
    <property type="match status" value="1"/>
</dbReference>
<evidence type="ECO:0000259" key="9">
    <source>
        <dbReference type="PROSITE" id="PS51755"/>
    </source>
</evidence>
<dbReference type="GO" id="GO:0000160">
    <property type="term" value="P:phosphorelay signal transduction system"/>
    <property type="evidence" value="ECO:0007669"/>
    <property type="project" value="InterPro"/>
</dbReference>
<keyword evidence="5 8" id="KW-0238">DNA-binding</keyword>
<dbReference type="Pfam" id="PF00400">
    <property type="entry name" value="WD40"/>
    <property type="match status" value="1"/>
</dbReference>
<keyword evidence="4" id="KW-0805">Transcription regulation</keyword>
<evidence type="ECO:0000256" key="7">
    <source>
        <dbReference type="PROSITE-ProRule" id="PRU00221"/>
    </source>
</evidence>
<dbReference type="PANTHER" id="PTHR35807:SF1">
    <property type="entry name" value="TRANSCRIPTIONAL REGULATOR REDD"/>
    <property type="match status" value="1"/>
</dbReference>
<dbReference type="InterPro" id="IPR016032">
    <property type="entry name" value="Sig_transdc_resp-reg_C-effctor"/>
</dbReference>
<dbReference type="InterPro" id="IPR036388">
    <property type="entry name" value="WH-like_DNA-bd_sf"/>
</dbReference>
<evidence type="ECO:0000256" key="2">
    <source>
        <dbReference type="ARBA" id="ARBA00022574"/>
    </source>
</evidence>
<dbReference type="PROSITE" id="PS50082">
    <property type="entry name" value="WD_REPEATS_2"/>
    <property type="match status" value="1"/>
</dbReference>
<accession>A0A8H9FWN9</accession>
<organism evidence="10 11">
    <name type="scientific">Knoellia flava</name>
    <dbReference type="NCBI Taxonomy" id="913969"/>
    <lineage>
        <taxon>Bacteria</taxon>
        <taxon>Bacillati</taxon>
        <taxon>Actinomycetota</taxon>
        <taxon>Actinomycetes</taxon>
        <taxon>Micrococcales</taxon>
        <taxon>Intrasporangiaceae</taxon>
        <taxon>Knoellia</taxon>
    </lineage>
</organism>
<dbReference type="SMART" id="SM00320">
    <property type="entry name" value="WD40"/>
    <property type="match status" value="4"/>
</dbReference>
<dbReference type="InterPro" id="IPR051677">
    <property type="entry name" value="AfsR-DnrI-RedD_regulator"/>
</dbReference>
<dbReference type="InterPro" id="IPR005158">
    <property type="entry name" value="BTAD"/>
</dbReference>
<keyword evidence="2 7" id="KW-0853">WD repeat</keyword>
<dbReference type="Pfam" id="PF00486">
    <property type="entry name" value="Trans_reg_C"/>
    <property type="match status" value="1"/>
</dbReference>
<evidence type="ECO:0000313" key="10">
    <source>
        <dbReference type="EMBL" id="GGB82487.1"/>
    </source>
</evidence>
<dbReference type="InterPro" id="IPR001680">
    <property type="entry name" value="WD40_rpt"/>
</dbReference>
<keyword evidence="6" id="KW-0804">Transcription</keyword>
<dbReference type="Gene3D" id="1.10.10.10">
    <property type="entry name" value="Winged helix-like DNA-binding domain superfamily/Winged helix DNA-binding domain"/>
    <property type="match status" value="1"/>
</dbReference>
<evidence type="ECO:0000256" key="6">
    <source>
        <dbReference type="ARBA" id="ARBA00023163"/>
    </source>
</evidence>
<gene>
    <name evidence="10" type="ORF">GCM10011314_22630</name>
</gene>
<name>A0A8H9FWN9_9MICO</name>
<comment type="similarity">
    <text evidence="1">Belongs to the AfsR/DnrI/RedD regulatory family.</text>
</comment>
<dbReference type="CDD" id="cd15831">
    <property type="entry name" value="BTAD"/>
    <property type="match status" value="1"/>
</dbReference>
<evidence type="ECO:0000256" key="3">
    <source>
        <dbReference type="ARBA" id="ARBA00022737"/>
    </source>
</evidence>
<dbReference type="SUPFAM" id="SSF46894">
    <property type="entry name" value="C-terminal effector domain of the bipartite response regulators"/>
    <property type="match status" value="1"/>
</dbReference>
<dbReference type="SUPFAM" id="SSF52540">
    <property type="entry name" value="P-loop containing nucleoside triphosphate hydrolases"/>
    <property type="match status" value="1"/>
</dbReference>
<dbReference type="EMBL" id="BMEA01000002">
    <property type="protein sequence ID" value="GGB82487.1"/>
    <property type="molecule type" value="Genomic_DNA"/>
</dbReference>
<dbReference type="PROSITE" id="PS00678">
    <property type="entry name" value="WD_REPEATS_1"/>
    <property type="match status" value="1"/>
</dbReference>
<evidence type="ECO:0000256" key="4">
    <source>
        <dbReference type="ARBA" id="ARBA00023015"/>
    </source>
</evidence>
<reference evidence="10" key="1">
    <citation type="journal article" date="2014" name="Int. J. Syst. Evol. Microbiol.">
        <title>Complete genome sequence of Corynebacterium casei LMG S-19264T (=DSM 44701T), isolated from a smear-ripened cheese.</title>
        <authorList>
            <consortium name="US DOE Joint Genome Institute (JGI-PGF)"/>
            <person name="Walter F."/>
            <person name="Albersmeier A."/>
            <person name="Kalinowski J."/>
            <person name="Ruckert C."/>
        </authorList>
    </citation>
    <scope>NUCLEOTIDE SEQUENCE</scope>
    <source>
        <strain evidence="10">CGMCC 1.10749</strain>
    </source>
</reference>
<dbReference type="GO" id="GO:0006355">
    <property type="term" value="P:regulation of DNA-templated transcription"/>
    <property type="evidence" value="ECO:0007669"/>
    <property type="project" value="InterPro"/>
</dbReference>
<dbReference type="SUPFAM" id="SSF69304">
    <property type="entry name" value="Tricorn protease N-terminal domain"/>
    <property type="match status" value="1"/>
</dbReference>
<dbReference type="Gene3D" id="1.25.40.10">
    <property type="entry name" value="Tetratricopeptide repeat domain"/>
    <property type="match status" value="1"/>
</dbReference>
<dbReference type="InterPro" id="IPR011990">
    <property type="entry name" value="TPR-like_helical_dom_sf"/>
</dbReference>
<feature type="DNA-binding region" description="OmpR/PhoB-type" evidence="8">
    <location>
        <begin position="1"/>
        <end position="86"/>
    </location>
</feature>
<dbReference type="InterPro" id="IPR001867">
    <property type="entry name" value="OmpR/PhoB-type_DNA-bd"/>
</dbReference>
<evidence type="ECO:0000313" key="11">
    <source>
        <dbReference type="Proteomes" id="UP000628079"/>
    </source>
</evidence>
<dbReference type="Gene3D" id="2.130.10.10">
    <property type="entry name" value="YVTN repeat-like/Quinoprotein amine dehydrogenase"/>
    <property type="match status" value="3"/>
</dbReference>
<dbReference type="Pfam" id="PF20703">
    <property type="entry name" value="nSTAND1"/>
    <property type="match status" value="1"/>
</dbReference>
<dbReference type="GO" id="GO:0005829">
    <property type="term" value="C:cytosol"/>
    <property type="evidence" value="ECO:0007669"/>
    <property type="project" value="UniProtKB-ARBA"/>
</dbReference>
<dbReference type="InterPro" id="IPR019775">
    <property type="entry name" value="WD40_repeat_CS"/>
</dbReference>
<comment type="caution">
    <text evidence="10">The sequence shown here is derived from an EMBL/GenBank/DDBJ whole genome shotgun (WGS) entry which is preliminary data.</text>
</comment>
<dbReference type="SMART" id="SM00862">
    <property type="entry name" value="Trans_reg_C"/>
    <property type="match status" value="1"/>
</dbReference>
<keyword evidence="3" id="KW-0677">Repeat</keyword>
<proteinExistence type="inferred from homology"/>
<sequence>MRIAVLGSLQVDEGRTTLSPRDRLVLLALASRPGSEVSVDTLAEAVWGEDLPDTWHKVVQGCIVRLRKALGAETIQTAGQGYRLQLHRDDMDHVHFEDLVGRARRLLADGEPDRALFVTGRARELWRGEPFDELRDWDPGRVESERLIELWRDAEDLHAESLLRAGRHEDVLAGVPRLVAEQPMREHRWGLLALAQYRAGRQADALATLHRARLLLVNELGLDPGGELTDLEAAILRQDPDLEPTAHAATPPGACPYPGLVPYDIDDAEGFFGREAEIASCLARLDAHGVLAVLGPSGSGKSSLARAGVGAALRRDGRRVHVVTPGSSPAHTLTRLDLRASDVLVVDQCEEALALESTSSERSTFFHRLVGFAESGKGLLVVSMRADRLGELSAHPEFARLVETGLLLLGPMSEDDLRRAIEGPAAQAGLRLEPGLVDLLLREVAGEPAALPLLSHVLRRTWEHREGSTLTVAGYTATGGVREAVAQSAEDVFRRLDPAQRSMLRDLMLRLVGPDQEGAPVATRIPRRAVTGDEDHARLVELLLDARLVASDGDTVEVAHESLAVAWPRLRSWLDEDVEGLRTMRHVAVAAQSWDELGRPDSELYRGTRQARAAEWRARARPSLTPEERDFLDASAALAEKEERATQEQVRRERRLNQRLRIGLGVVAALLAVAIVAGTLALTAARRADRQALVADARRLGAEALRSDQLDRSLLLAAAGVGLHDSMETRTNLLATLDRAPALVRNARSAARVLHLTVNTATQQVAVMAADGVGLELYDAGTLQRRTPTGRVPVGGSVLARPDGAGYAASIAGDLVDGGQPPVTLLDPSGERSAVQLGGIPPDYQILDLGFPGRWYLGFSPSSRWFAASMVHMPEDGRTQTFVWDLLSPQRPVAQLELGWVGSAPTLSPDGRTLYSGAYGLDLVPGAKGQLLVTNLPTGSTRRTLTPADLGATQLDDVLALSPDGRTLAVGAGAEVVLVDTATLTARSRLTRQGPTQALAFSTDGTRLASTGEQLVVWDLSGGEPVELLVQDGEVQDPAFSRDGTTLFTKTTAGLIQEWDLAGTRRFLAARTGEPLGWRDPWLALSPDLSRVAYSTDAGESFRVRDLATGRLGPVVSPERSQGGYDDLSWHPDGTMLSTSYGDPWVRLWDATTSRSLAERRFVPAPSVEGAAATYFSLDGKHLLVGTTEGRLHVLDSRTLLPTREPIVVYAKDAGTAKTDDVWNFVAAGDQTVWLPDTVVDYAKGTVRSIPDLGDTIVNVYPSPDGSRAIVDCGPAGVGLLDASTMTWISPPDPAQAGLVGYYFTAWSDDGSLVASANEGRLSHWDGRTGAHRGTVAVPGEGDPAFSRDGSSLLYASSDGSVLRWDLDPGSWVAAACRASGRVLTKAEWRTYLPDRPYSRTCST</sequence>
<dbReference type="Gene3D" id="3.40.50.300">
    <property type="entry name" value="P-loop containing nucleotide triphosphate hydrolases"/>
    <property type="match status" value="1"/>
</dbReference>
<dbReference type="Pfam" id="PF03704">
    <property type="entry name" value="BTAD"/>
    <property type="match status" value="1"/>
</dbReference>
<evidence type="ECO:0000256" key="1">
    <source>
        <dbReference type="ARBA" id="ARBA00005820"/>
    </source>
</evidence>